<protein>
    <recommendedName>
        <fullName evidence="4">DUF116 domain-containing protein</fullName>
    </recommendedName>
</protein>
<keyword evidence="1" id="KW-0472">Membrane</keyword>
<proteinExistence type="predicted"/>
<dbReference type="PANTHER" id="PTHR43801:SF1">
    <property type="entry name" value="POLYPRENYL SYNTHETASE"/>
    <property type="match status" value="1"/>
</dbReference>
<dbReference type="KEGG" id="mok:Metok_0648"/>
<accession>F8ALS0</accession>
<keyword evidence="3" id="KW-1185">Reference proteome</keyword>
<keyword evidence="1" id="KW-0812">Transmembrane</keyword>
<dbReference type="EMBL" id="CP002792">
    <property type="protein sequence ID" value="AEH06627.1"/>
    <property type="molecule type" value="Genomic_DNA"/>
</dbReference>
<dbReference type="STRING" id="647113.Metok_0648"/>
<feature type="transmembrane region" description="Helical" evidence="1">
    <location>
        <begin position="12"/>
        <end position="40"/>
    </location>
</feature>
<evidence type="ECO:0000313" key="2">
    <source>
        <dbReference type="EMBL" id="AEH06627.1"/>
    </source>
</evidence>
<dbReference type="AlphaFoldDB" id="F8ALS0"/>
<dbReference type="Pfam" id="PF01976">
    <property type="entry name" value="DUF116"/>
    <property type="match status" value="1"/>
</dbReference>
<name>F8ALS0_METOI</name>
<evidence type="ECO:0000313" key="3">
    <source>
        <dbReference type="Proteomes" id="UP000009296"/>
    </source>
</evidence>
<dbReference type="PANTHER" id="PTHR43801">
    <property type="entry name" value="NUCLEOTIDE-BINDING PROTEIN-RELATED"/>
    <property type="match status" value="1"/>
</dbReference>
<reference evidence="2" key="1">
    <citation type="submission" date="2011-05" db="EMBL/GenBank/DDBJ databases">
        <title>Complete sequence of chromosome of Methanothermococcus okinawensis IH1.</title>
        <authorList>
            <consortium name="US DOE Joint Genome Institute"/>
            <person name="Lucas S."/>
            <person name="Han J."/>
            <person name="Lapidus A."/>
            <person name="Cheng J.-F."/>
            <person name="Goodwin L."/>
            <person name="Pitluck S."/>
            <person name="Peters L."/>
            <person name="Mikhailova N."/>
            <person name="Held B."/>
            <person name="Han C."/>
            <person name="Tapia R."/>
            <person name="Land M."/>
            <person name="Hauser L."/>
            <person name="Kyrpides N."/>
            <person name="Ivanova N."/>
            <person name="Pagani I."/>
            <person name="Sieprawska-Lupa M."/>
            <person name="Takai K."/>
            <person name="Miyazaki J."/>
            <person name="Whitman W."/>
            <person name="Woyke T."/>
        </authorList>
    </citation>
    <scope>NUCLEOTIDE SEQUENCE</scope>
    <source>
        <strain evidence="2">IH1</strain>
    </source>
</reference>
<organism evidence="2 3">
    <name type="scientific">Methanothermococcus okinawensis (strain DSM 14208 / JCM 11175 / IH1)</name>
    <dbReference type="NCBI Taxonomy" id="647113"/>
    <lineage>
        <taxon>Archaea</taxon>
        <taxon>Methanobacteriati</taxon>
        <taxon>Methanobacteriota</taxon>
        <taxon>Methanomada group</taxon>
        <taxon>Methanococci</taxon>
        <taxon>Methanococcales</taxon>
        <taxon>Methanococcaceae</taxon>
        <taxon>Methanothermococcus</taxon>
    </lineage>
</organism>
<dbReference type="OrthoDB" id="120943at2157"/>
<sequence length="220" mass="25129">MVFDGLAIFNGIFELLGVIFLIFIALGILILLTAIILSYFLVKKDRLIFPKLFLYIMDNFYSILLKIFLLVGTEDTFYKIGLDFYNKYYYDKFKKAKNKVLILPHCLRDLKCPAKLGADGIQCVFCGKCPLGDIIKTAKENNYDVYVVPGSTFLKRILKEKRPDGVFGVACYSDAFHGMNYLSRKSIATQSQPLLKDGCINTSVDVEELLRRLKDNNKKK</sequence>
<dbReference type="HOGENOM" id="CLU_067052_1_0_2"/>
<dbReference type="GeneID" id="10772784"/>
<dbReference type="Proteomes" id="UP000009296">
    <property type="component" value="Chromosome"/>
</dbReference>
<dbReference type="PIRSF" id="PIRSF006594">
    <property type="entry name" value="UCP006594"/>
    <property type="match status" value="1"/>
</dbReference>
<dbReference type="InterPro" id="IPR002829">
    <property type="entry name" value="DUF116"/>
</dbReference>
<feature type="transmembrane region" description="Helical" evidence="1">
    <location>
        <begin position="52"/>
        <end position="71"/>
    </location>
</feature>
<keyword evidence="1" id="KW-1133">Transmembrane helix</keyword>
<evidence type="ECO:0000256" key="1">
    <source>
        <dbReference type="SAM" id="Phobius"/>
    </source>
</evidence>
<dbReference type="RefSeq" id="WP_013866813.1">
    <property type="nucleotide sequence ID" value="NC_015636.1"/>
</dbReference>
<evidence type="ECO:0008006" key="4">
    <source>
        <dbReference type="Google" id="ProtNLM"/>
    </source>
</evidence>
<dbReference type="eggNOG" id="arCOG02078">
    <property type="taxonomic scope" value="Archaea"/>
</dbReference>
<gene>
    <name evidence="2" type="ordered locus">Metok_0648</name>
</gene>